<reference evidence="4" key="1">
    <citation type="submission" date="2017-03" db="EMBL/GenBank/DDBJ databases">
        <title>Phytopthora megakarya and P. palmivora, two closely related causual agents of cacao black pod achieved similar genome size and gene model numbers by different mechanisms.</title>
        <authorList>
            <person name="Ali S."/>
            <person name="Shao J."/>
            <person name="Larry D.J."/>
            <person name="Kronmiller B."/>
            <person name="Shen D."/>
            <person name="Strem M.D."/>
            <person name="Melnick R.L."/>
            <person name="Guiltinan M.J."/>
            <person name="Tyler B.M."/>
            <person name="Meinhardt L.W."/>
            <person name="Bailey B.A."/>
        </authorList>
    </citation>
    <scope>NUCLEOTIDE SEQUENCE [LARGE SCALE GENOMIC DNA]</scope>
    <source>
        <strain evidence="4">zdho120</strain>
    </source>
</reference>
<proteinExistence type="inferred from homology"/>
<name>A0A225X462_9STRA</name>
<evidence type="ECO:0000256" key="2">
    <source>
        <dbReference type="ARBA" id="ARBA00022801"/>
    </source>
</evidence>
<dbReference type="OrthoDB" id="10257284at2759"/>
<gene>
    <name evidence="3" type="ORF">PHMEG_000893</name>
</gene>
<comment type="similarity">
    <text evidence="1">Belongs to the histidine acid phosphatase family.</text>
</comment>
<dbReference type="AlphaFoldDB" id="A0A225X462"/>
<dbReference type="PROSITE" id="PS00778">
    <property type="entry name" value="HIS_ACID_PHOSPHAT_2"/>
    <property type="match status" value="2"/>
</dbReference>
<evidence type="ECO:0000313" key="3">
    <source>
        <dbReference type="EMBL" id="OWZ24137.1"/>
    </source>
</evidence>
<keyword evidence="2" id="KW-0378">Hydrolase</keyword>
<dbReference type="SUPFAM" id="SSF53254">
    <property type="entry name" value="Phosphoglycerate mutase-like"/>
    <property type="match status" value="2"/>
</dbReference>
<evidence type="ECO:0000313" key="4">
    <source>
        <dbReference type="Proteomes" id="UP000198211"/>
    </source>
</evidence>
<protein>
    <submittedName>
        <fullName evidence="3">Histidine acid phosphatase</fullName>
    </submittedName>
</protein>
<comment type="caution">
    <text evidence="3">The sequence shown here is derived from an EMBL/GenBank/DDBJ whole genome shotgun (WGS) entry which is preliminary data.</text>
</comment>
<dbReference type="PANTHER" id="PTHR11567">
    <property type="entry name" value="ACID PHOSPHATASE-RELATED"/>
    <property type="match status" value="1"/>
</dbReference>
<accession>A0A225X462</accession>
<dbReference type="PANTHER" id="PTHR11567:SF110">
    <property type="entry name" value="2-PHOSPHOXYLOSE PHOSPHATASE 1"/>
    <property type="match status" value="1"/>
</dbReference>
<evidence type="ECO:0000256" key="1">
    <source>
        <dbReference type="ARBA" id="ARBA00005375"/>
    </source>
</evidence>
<dbReference type="InterPro" id="IPR029033">
    <property type="entry name" value="His_PPase_superfam"/>
</dbReference>
<dbReference type="InterPro" id="IPR000560">
    <property type="entry name" value="His_Pase_clade-2"/>
</dbReference>
<keyword evidence="4" id="KW-1185">Reference proteome</keyword>
<dbReference type="Gene3D" id="3.40.50.1240">
    <property type="entry name" value="Phosphoglycerate mutase-like"/>
    <property type="match status" value="2"/>
</dbReference>
<organism evidence="3 4">
    <name type="scientific">Phytophthora megakarya</name>
    <dbReference type="NCBI Taxonomy" id="4795"/>
    <lineage>
        <taxon>Eukaryota</taxon>
        <taxon>Sar</taxon>
        <taxon>Stramenopiles</taxon>
        <taxon>Oomycota</taxon>
        <taxon>Peronosporomycetes</taxon>
        <taxon>Peronosporales</taxon>
        <taxon>Peronosporaceae</taxon>
        <taxon>Phytophthora</taxon>
    </lineage>
</organism>
<dbReference type="InterPro" id="IPR050645">
    <property type="entry name" value="Histidine_acid_phosphatase"/>
</dbReference>
<dbReference type="PROSITE" id="PS00616">
    <property type="entry name" value="HIS_ACID_PHOSPHAT_1"/>
    <property type="match status" value="1"/>
</dbReference>
<sequence>MAPRLASPSSVAAGYEPVDQKDLTLLHVMVLFRHGDRSPISRKVSAKVAMNQVETEFWVSQLAELSVVGALNSGTKVVNYHNGECKVGCFKQQVETPPPPQQGGRWPCGQLTAKGIDMMRAKGQKLRGKYQLLLQTVDDPVREVYVQSTNIRRTIRSAQSLLAGLFPEYFVHVDADNQLAANEQLLPDSRNFLQHVHKNKKKDDVLLIHADDSNGLAPQHSYELYRDLGKMLAEELKQQAPPGFAETSERISRIIGAKSSKLVSWTGLREVLVCYQAHGLAFPDGLDQQLFAQICEYDAWLWHHLYGNLDFCRVSFRSGVQRIYSYLTGVTQGANKHKMSLFSAHDNSLVAFVNALQLQVPRVIPPYGAMLTFELFQHRVTGAFYLKALFEGVEVTFGSHQHSALCPFAVFQQAAQSFVQVPEAALYRTLTLRHALFFHRHGDRTPVLTSIGTKTTATQEEQDFWASRVATSEQIELLNQTAKAIGTDATQPPVIRPSKESQFPYGLLTQKGVKHMTDKGRTLHQRYAELLNDNVTQQDVYVLSSSVPRTIESVQCLLKGFFEKQKAPQFYVHTYAHNVLAPMHPLQVFNEIELIVHDDVLRLRSKIEREAMDKLGLHLRGCLGVPDDQPLSWTAVRDMLTCREAHGWPFPEGVDQKVFEQVEVYDTWLWQRLYHRKDFCYPAFKDGVKEIYNFVKSVVEKEQKSKISFFSAHDNSIVALLGALQIDVGSQLPEYGTMVTLEIYEDEATHEFFIKPFYEKEEVSFAGHKQDPLCPFSHFESLALEFLSYKAN</sequence>
<dbReference type="InterPro" id="IPR033379">
    <property type="entry name" value="Acid_Pase_AS"/>
</dbReference>
<dbReference type="EMBL" id="NBNE01000027">
    <property type="protein sequence ID" value="OWZ24137.1"/>
    <property type="molecule type" value="Genomic_DNA"/>
</dbReference>
<dbReference type="STRING" id="4795.A0A225X462"/>
<dbReference type="Proteomes" id="UP000198211">
    <property type="component" value="Unassembled WGS sequence"/>
</dbReference>
<dbReference type="GO" id="GO:0016791">
    <property type="term" value="F:phosphatase activity"/>
    <property type="evidence" value="ECO:0007669"/>
    <property type="project" value="TreeGrafter"/>
</dbReference>
<dbReference type="Pfam" id="PF00328">
    <property type="entry name" value="His_Phos_2"/>
    <property type="match status" value="2"/>
</dbReference>
<dbReference type="CDD" id="cd07061">
    <property type="entry name" value="HP_HAP_like"/>
    <property type="match status" value="2"/>
</dbReference>